<evidence type="ECO:0000313" key="2">
    <source>
        <dbReference type="EMBL" id="WQF78049.1"/>
    </source>
</evidence>
<feature type="compositionally biased region" description="Basic and acidic residues" evidence="1">
    <location>
        <begin position="51"/>
        <end position="61"/>
    </location>
</feature>
<gene>
    <name evidence="2" type="ORF">CDEST_03063</name>
</gene>
<reference evidence="3" key="1">
    <citation type="journal article" date="2023" name="bioRxiv">
        <title>Complete genome of the Medicago anthracnose fungus, Colletotrichum destructivum, reveals a mini-chromosome-like region within a core chromosome.</title>
        <authorList>
            <person name="Lapalu N."/>
            <person name="Simon A."/>
            <person name="Lu A."/>
            <person name="Plaumann P.-L."/>
            <person name="Amselem J."/>
            <person name="Pigne S."/>
            <person name="Auger A."/>
            <person name="Koch C."/>
            <person name="Dallery J.-F."/>
            <person name="O'Connell R.J."/>
        </authorList>
    </citation>
    <scope>NUCLEOTIDE SEQUENCE [LARGE SCALE GENOMIC DNA]</scope>
    <source>
        <strain evidence="3">CBS 520.97</strain>
    </source>
</reference>
<dbReference type="KEGG" id="cdet:87939566"/>
<dbReference type="EMBL" id="CP137306">
    <property type="protein sequence ID" value="WQF78049.1"/>
    <property type="molecule type" value="Genomic_DNA"/>
</dbReference>
<sequence length="153" mass="16825">MADHRAASALAGEGVGQQQQQQYHEHQHQRPQQPGKESGSGDSRPSFTGYWREEQVNERAGRVQFVNEGPPPPPRQLQHQPSVSSSSLSPSSAMEPGDTAAEGDQERQGSCESSMVSYLTFFQFLFFFILPCCHRCHVVAFVPSIGPSRPSPS</sequence>
<evidence type="ECO:0000256" key="1">
    <source>
        <dbReference type="SAM" id="MobiDB-lite"/>
    </source>
</evidence>
<dbReference type="Proteomes" id="UP001322277">
    <property type="component" value="Chromosome 2"/>
</dbReference>
<protein>
    <submittedName>
        <fullName evidence="2">Uncharacterized protein</fullName>
    </submittedName>
</protein>
<dbReference type="GeneID" id="87939566"/>
<feature type="region of interest" description="Disordered" evidence="1">
    <location>
        <begin position="1"/>
        <end position="108"/>
    </location>
</feature>
<proteinExistence type="predicted"/>
<dbReference type="AlphaFoldDB" id="A0AAX4I3W2"/>
<evidence type="ECO:0000313" key="3">
    <source>
        <dbReference type="Proteomes" id="UP001322277"/>
    </source>
</evidence>
<feature type="compositionally biased region" description="Low complexity" evidence="1">
    <location>
        <begin position="81"/>
        <end position="92"/>
    </location>
</feature>
<keyword evidence="3" id="KW-1185">Reference proteome</keyword>
<dbReference type="RefSeq" id="XP_062775273.1">
    <property type="nucleotide sequence ID" value="XM_062919222.1"/>
</dbReference>
<accession>A0AAX4I3W2</accession>
<name>A0AAX4I3W2_9PEZI</name>
<organism evidence="2 3">
    <name type="scientific">Colletotrichum destructivum</name>
    <dbReference type="NCBI Taxonomy" id="34406"/>
    <lineage>
        <taxon>Eukaryota</taxon>
        <taxon>Fungi</taxon>
        <taxon>Dikarya</taxon>
        <taxon>Ascomycota</taxon>
        <taxon>Pezizomycotina</taxon>
        <taxon>Sordariomycetes</taxon>
        <taxon>Hypocreomycetidae</taxon>
        <taxon>Glomerellales</taxon>
        <taxon>Glomerellaceae</taxon>
        <taxon>Colletotrichum</taxon>
        <taxon>Colletotrichum destructivum species complex</taxon>
    </lineage>
</organism>